<feature type="domain" description="TrmE-type G" evidence="6">
    <location>
        <begin position="211"/>
        <end position="364"/>
    </location>
</feature>
<evidence type="ECO:0000256" key="2">
    <source>
        <dbReference type="ARBA" id="ARBA00022694"/>
    </source>
</evidence>
<comment type="subcellular location">
    <subcellularLocation>
        <location evidence="4">Cytoplasm</location>
    </subcellularLocation>
</comment>
<dbReference type="CDD" id="cd14858">
    <property type="entry name" value="TrmE_N"/>
    <property type="match status" value="1"/>
</dbReference>
<dbReference type="InterPro" id="IPR006073">
    <property type="entry name" value="GTP-bd"/>
</dbReference>
<proteinExistence type="inferred from homology"/>
<keyword evidence="4" id="KW-0479">Metal-binding</keyword>
<feature type="binding site" evidence="4">
    <location>
        <begin position="240"/>
        <end position="246"/>
    </location>
    <ligand>
        <name>GTP</name>
        <dbReference type="ChEBI" id="CHEBI:37565"/>
    </ligand>
</feature>
<dbReference type="GO" id="GO:0003924">
    <property type="term" value="F:GTPase activity"/>
    <property type="evidence" value="ECO:0007669"/>
    <property type="project" value="UniProtKB-UniRule"/>
</dbReference>
<dbReference type="HAMAP" id="MF_00379">
    <property type="entry name" value="GTPase_MnmE"/>
    <property type="match status" value="1"/>
</dbReference>
<feature type="binding site" evidence="4">
    <location>
        <begin position="221"/>
        <end position="226"/>
    </location>
    <ligand>
        <name>GTP</name>
        <dbReference type="ChEBI" id="CHEBI:37565"/>
    </ligand>
</feature>
<comment type="caution">
    <text evidence="4">Lacks conserved residue(s) required for the propagation of feature annotation.</text>
</comment>
<dbReference type="InterPro" id="IPR005225">
    <property type="entry name" value="Small_GTP-bd"/>
</dbReference>
<feature type="binding site" evidence="4">
    <location>
        <position position="20"/>
    </location>
    <ligand>
        <name>(6S)-5-formyl-5,6,7,8-tetrahydrofolate</name>
        <dbReference type="ChEBI" id="CHEBI:57457"/>
    </ligand>
</feature>
<evidence type="ECO:0000313" key="7">
    <source>
        <dbReference type="EMBL" id="UTO55845.1"/>
    </source>
</evidence>
<name>A0A9Q9C189_9RICK</name>
<keyword evidence="3 4" id="KW-0630">Potassium</keyword>
<dbReference type="InterPro" id="IPR018948">
    <property type="entry name" value="GTP-bd_TrmE_N"/>
</dbReference>
<dbReference type="InterPro" id="IPR004520">
    <property type="entry name" value="GTPase_MnmE"/>
</dbReference>
<evidence type="ECO:0000256" key="5">
    <source>
        <dbReference type="RuleBase" id="RU003313"/>
    </source>
</evidence>
<evidence type="ECO:0000256" key="4">
    <source>
        <dbReference type="HAMAP-Rule" id="MF_00379"/>
    </source>
</evidence>
<keyword evidence="10" id="KW-1185">Reference proteome</keyword>
<organism evidence="7 9">
    <name type="scientific">Neoehrlichia mikurensis</name>
    <dbReference type="NCBI Taxonomy" id="89586"/>
    <lineage>
        <taxon>Bacteria</taxon>
        <taxon>Pseudomonadati</taxon>
        <taxon>Pseudomonadota</taxon>
        <taxon>Alphaproteobacteria</taxon>
        <taxon>Rickettsiales</taxon>
        <taxon>Anaplasmataceae</taxon>
        <taxon>Candidatus Neoehrlichia</taxon>
    </lineage>
</organism>
<feature type="binding site" evidence="4">
    <location>
        <position position="116"/>
    </location>
    <ligand>
        <name>(6S)-5-formyl-5,6,7,8-tetrahydrofolate</name>
        <dbReference type="ChEBI" id="CHEBI:57457"/>
    </ligand>
</feature>
<dbReference type="EMBL" id="CP089285">
    <property type="protein sequence ID" value="UTO56760.1"/>
    <property type="molecule type" value="Genomic_DNA"/>
</dbReference>
<evidence type="ECO:0000313" key="10">
    <source>
        <dbReference type="Proteomes" id="UP001059985"/>
    </source>
</evidence>
<feature type="binding site" evidence="4">
    <location>
        <position position="438"/>
    </location>
    <ligand>
        <name>(6S)-5-formyl-5,6,7,8-tetrahydrofolate</name>
        <dbReference type="ChEBI" id="CHEBI:57457"/>
    </ligand>
</feature>
<dbReference type="InterPro" id="IPR025867">
    <property type="entry name" value="MnmE_helical"/>
</dbReference>
<dbReference type="Pfam" id="PF01926">
    <property type="entry name" value="MMR_HSR1"/>
    <property type="match status" value="1"/>
</dbReference>
<dbReference type="GO" id="GO:0002098">
    <property type="term" value="P:tRNA wobble uridine modification"/>
    <property type="evidence" value="ECO:0007669"/>
    <property type="project" value="TreeGrafter"/>
</dbReference>
<dbReference type="PROSITE" id="PS51709">
    <property type="entry name" value="G_TRME"/>
    <property type="match status" value="1"/>
</dbReference>
<dbReference type="Pfam" id="PF12631">
    <property type="entry name" value="MnmE_helical"/>
    <property type="match status" value="1"/>
</dbReference>
<dbReference type="CDD" id="cd04164">
    <property type="entry name" value="trmE"/>
    <property type="match status" value="1"/>
</dbReference>
<comment type="subunit">
    <text evidence="4">Homodimer. Heterotetramer of two MnmE and two MnmG subunits.</text>
</comment>
<evidence type="ECO:0000313" key="9">
    <source>
        <dbReference type="Proteomes" id="UP001059822"/>
    </source>
</evidence>
<dbReference type="Pfam" id="PF10396">
    <property type="entry name" value="TrmE_N"/>
    <property type="match status" value="1"/>
</dbReference>
<dbReference type="RefSeq" id="WP_218194409.1">
    <property type="nucleotide sequence ID" value="NZ_CP054597.1"/>
</dbReference>
<dbReference type="AlphaFoldDB" id="A0A9Q9C189"/>
<keyword evidence="4" id="KW-0963">Cytoplasm</keyword>
<comment type="function">
    <text evidence="4">Exhibits a very high intrinsic GTPase hydrolysis rate. Involved in the addition of a carboxymethylaminomethyl (cmnm) group at the wobble position (U34) of certain tRNAs, forming tRNA-cmnm(5)s(2)U34.</text>
</comment>
<evidence type="ECO:0000259" key="6">
    <source>
        <dbReference type="PROSITE" id="PS51709"/>
    </source>
</evidence>
<protein>
    <recommendedName>
        <fullName evidence="4">tRNA modification GTPase MnmE</fullName>
        <ecNumber evidence="4">3.6.-.-</ecNumber>
    </recommendedName>
</protein>
<dbReference type="GO" id="GO:0030488">
    <property type="term" value="P:tRNA methylation"/>
    <property type="evidence" value="ECO:0007669"/>
    <property type="project" value="TreeGrafter"/>
</dbReference>
<keyword evidence="4 5" id="KW-0342">GTP-binding</keyword>
<reference evidence="7" key="1">
    <citation type="journal article" date="2022" name="Microorganisms">
        <title>Assembly and Comparison of Ca. Neoehrlichia mikurensis Genomes.</title>
        <authorList>
            <person name="Azagi T."/>
            <person name="Dirks R.P."/>
            <person name="Yebra-Pimentel E.S."/>
            <person name="Schaap P.J."/>
            <person name="Koehorst J.J."/>
            <person name="Esser H.J."/>
            <person name="Sprong H."/>
        </authorList>
    </citation>
    <scope>NUCLEOTIDE SEQUENCE</scope>
    <source>
        <strain evidence="8">18-2804</strain>
        <strain evidence="7">18-2837</strain>
    </source>
</reference>
<dbReference type="Proteomes" id="UP001059822">
    <property type="component" value="Chromosome"/>
</dbReference>
<comment type="cofactor">
    <cofactor evidence="4">
        <name>K(+)</name>
        <dbReference type="ChEBI" id="CHEBI:29103"/>
    </cofactor>
    <text evidence="4">Binds 1 potassium ion per subunit.</text>
</comment>
<comment type="similarity">
    <text evidence="1 4 5">Belongs to the TRAFAC class TrmE-Era-EngA-EngB-Septin-like GTPase superfamily. TrmE GTPase family.</text>
</comment>
<dbReference type="NCBIfam" id="NF003661">
    <property type="entry name" value="PRK05291.1-3"/>
    <property type="match status" value="1"/>
</dbReference>
<dbReference type="GO" id="GO:0005525">
    <property type="term" value="F:GTP binding"/>
    <property type="evidence" value="ECO:0007669"/>
    <property type="project" value="UniProtKB-UniRule"/>
</dbReference>
<feature type="binding site" evidence="4">
    <location>
        <position position="246"/>
    </location>
    <ligand>
        <name>Mg(2+)</name>
        <dbReference type="ChEBI" id="CHEBI:18420"/>
    </ligand>
</feature>
<sequence length="438" mass="48689">MSTIFALATPQGKAGIGVIRISGIYAKKVLQHFKVNCVVKPRVAAFSVLYNSDNEAIDEAVILYFPAPNSFTGEDVIELHIHSSIAVVRIMFNELRKIFRLANPGEFSLRAFLNGKMDLTRAEGIADLINSETDIQLKQALKQVSGDFEKLYANWRNFLIDILASIEAYIDFPDEVTCSALNEIDSKLSELKNSLTNYLNDNHRGERLKNGARIAIIGEPNVGKSTLFNCLAKRDIAIVSEYAGTTRDVLEAHVDIGGYPFIITDTAGIRESDNAIEQEGIKRAKLEADNADLKIRVFPYSGLNAINKDVVKLIDSKTVCVLSKADNIKHQNTVFLFNVNFIPISVHNNIGIDKLLQVIKERSLLMFPTDNSLFITSNRHRVHLQNALDILNNTNINLPVEILSEDLRISIKEIGKVIGAVSSDDILDNIFSKFCLGK</sequence>
<dbReference type="NCBIfam" id="TIGR00450">
    <property type="entry name" value="mnmE_trmE_thdF"/>
    <property type="match status" value="1"/>
</dbReference>
<dbReference type="EMBL" id="CP089286">
    <property type="protein sequence ID" value="UTO55845.1"/>
    <property type="molecule type" value="Genomic_DNA"/>
</dbReference>
<evidence type="ECO:0000256" key="3">
    <source>
        <dbReference type="ARBA" id="ARBA00022958"/>
    </source>
</evidence>
<dbReference type="GO" id="GO:0005737">
    <property type="term" value="C:cytoplasm"/>
    <property type="evidence" value="ECO:0007669"/>
    <property type="project" value="UniProtKB-SubCell"/>
</dbReference>
<dbReference type="InterPro" id="IPR031168">
    <property type="entry name" value="G_TrmE"/>
</dbReference>
<feature type="binding site" evidence="4">
    <location>
        <position position="225"/>
    </location>
    <ligand>
        <name>Mg(2+)</name>
        <dbReference type="ChEBI" id="CHEBI:18420"/>
    </ligand>
</feature>
<dbReference type="EC" id="3.6.-.-" evidence="4"/>
<dbReference type="GO" id="GO:0046872">
    <property type="term" value="F:metal ion binding"/>
    <property type="evidence" value="ECO:0007669"/>
    <property type="project" value="UniProtKB-KW"/>
</dbReference>
<evidence type="ECO:0000313" key="8">
    <source>
        <dbReference type="EMBL" id="UTO56760.1"/>
    </source>
</evidence>
<dbReference type="Proteomes" id="UP001059985">
    <property type="component" value="Chromosome"/>
</dbReference>
<feature type="binding site" evidence="4">
    <location>
        <position position="78"/>
    </location>
    <ligand>
        <name>(6S)-5-formyl-5,6,7,8-tetrahydrofolate</name>
        <dbReference type="ChEBI" id="CHEBI:57457"/>
    </ligand>
</feature>
<dbReference type="PANTHER" id="PTHR42714:SF2">
    <property type="entry name" value="TRNA MODIFICATION GTPASE GTPBP3, MITOCHONDRIAL"/>
    <property type="match status" value="1"/>
</dbReference>
<dbReference type="NCBIfam" id="TIGR00231">
    <property type="entry name" value="small_GTP"/>
    <property type="match status" value="1"/>
</dbReference>
<gene>
    <name evidence="4 7" type="primary">mnmE</name>
    <name evidence="4" type="synonym">trmE</name>
    <name evidence="8" type="ORF">LUA81_02130</name>
    <name evidence="7" type="ORF">LUA82_02150</name>
</gene>
<dbReference type="PANTHER" id="PTHR42714">
    <property type="entry name" value="TRNA MODIFICATION GTPASE GTPBP3"/>
    <property type="match status" value="1"/>
</dbReference>
<feature type="binding site" evidence="4">
    <location>
        <begin position="265"/>
        <end position="268"/>
    </location>
    <ligand>
        <name>GTP</name>
        <dbReference type="ChEBI" id="CHEBI:37565"/>
    </ligand>
</feature>
<keyword evidence="4 7" id="KW-0378">Hydrolase</keyword>
<evidence type="ECO:0000256" key="1">
    <source>
        <dbReference type="ARBA" id="ARBA00011043"/>
    </source>
</evidence>
<keyword evidence="4 5" id="KW-0547">Nucleotide-binding</keyword>
<keyword evidence="2 4" id="KW-0819">tRNA processing</keyword>
<keyword evidence="4" id="KW-0460">Magnesium</keyword>
<accession>A0A9Q9C189</accession>